<evidence type="ECO:0000256" key="1">
    <source>
        <dbReference type="ARBA" id="ARBA00023015"/>
    </source>
</evidence>
<dbReference type="PROSITE" id="PS01124">
    <property type="entry name" value="HTH_ARAC_FAMILY_2"/>
    <property type="match status" value="1"/>
</dbReference>
<dbReference type="Pfam" id="PF12833">
    <property type="entry name" value="HTH_18"/>
    <property type="match status" value="1"/>
</dbReference>
<keyword evidence="5" id="KW-1185">Reference proteome</keyword>
<comment type="caution">
    <text evidence="4">The sequence shown here is derived from an EMBL/GenBank/DDBJ whole genome shotgun (WGS) entry which is preliminary data.</text>
</comment>
<gene>
    <name evidence="4" type="ORF">EII33_01815</name>
</gene>
<dbReference type="GO" id="GO:0043565">
    <property type="term" value="F:sequence-specific DNA binding"/>
    <property type="evidence" value="ECO:0007669"/>
    <property type="project" value="InterPro"/>
</dbReference>
<dbReference type="PANTHER" id="PTHR43280:SF32">
    <property type="entry name" value="TRANSCRIPTIONAL REGULATORY PROTEIN"/>
    <property type="match status" value="1"/>
</dbReference>
<dbReference type="AlphaFoldDB" id="A0A2R3MSA8"/>
<evidence type="ECO:0000256" key="3">
    <source>
        <dbReference type="ARBA" id="ARBA00023163"/>
    </source>
</evidence>
<dbReference type="SMART" id="SM00342">
    <property type="entry name" value="HTH_ARAC"/>
    <property type="match status" value="1"/>
</dbReference>
<reference evidence="4 5" key="1">
    <citation type="submission" date="2018-11" db="EMBL/GenBank/DDBJ databases">
        <title>Genomes From Bacteria Associated with the Canine Oral Cavity: a Test Case for Automated Genome-Based Taxonomic Assignment.</title>
        <authorList>
            <person name="Coil D.A."/>
            <person name="Jospin G."/>
            <person name="Darling A.E."/>
            <person name="Wallis C."/>
            <person name="Davis I.J."/>
            <person name="Harris S."/>
            <person name="Eisen J.A."/>
            <person name="Holcombe L.J."/>
            <person name="O'Flynn C."/>
        </authorList>
    </citation>
    <scope>NUCLEOTIDE SEQUENCE [LARGE SCALE GENOMIC DNA]</scope>
    <source>
        <strain evidence="4 5">OH1047_COT-310</strain>
    </source>
</reference>
<evidence type="ECO:0000256" key="2">
    <source>
        <dbReference type="ARBA" id="ARBA00023125"/>
    </source>
</evidence>
<name>A0A2R3MSA8_9BACE</name>
<dbReference type="RefSeq" id="WP_106069503.1">
    <property type="nucleotide sequence ID" value="NZ_CAUSQV010000002.1"/>
</dbReference>
<dbReference type="InterPro" id="IPR009057">
    <property type="entry name" value="Homeodomain-like_sf"/>
</dbReference>
<evidence type="ECO:0000313" key="4">
    <source>
        <dbReference type="EMBL" id="RRD92992.1"/>
    </source>
</evidence>
<keyword evidence="3" id="KW-0804">Transcription</keyword>
<dbReference type="PANTHER" id="PTHR43280">
    <property type="entry name" value="ARAC-FAMILY TRANSCRIPTIONAL REGULATOR"/>
    <property type="match status" value="1"/>
</dbReference>
<proteinExistence type="predicted"/>
<dbReference type="KEGG" id="bhf:C3V43_08900"/>
<dbReference type="EMBL" id="RQYF01000004">
    <property type="protein sequence ID" value="RRD92992.1"/>
    <property type="molecule type" value="Genomic_DNA"/>
</dbReference>
<organism evidence="4 5">
    <name type="scientific">Prevotella heparinolytica</name>
    <dbReference type="NCBI Taxonomy" id="28113"/>
    <lineage>
        <taxon>Bacteria</taxon>
        <taxon>Pseudomonadati</taxon>
        <taxon>Bacteroidota</taxon>
        <taxon>Bacteroidia</taxon>
        <taxon>Bacteroidales</taxon>
        <taxon>Bacteroidaceae</taxon>
        <taxon>Bacteroides</taxon>
    </lineage>
</organism>
<accession>A0A2R3MSA8</accession>
<dbReference type="Proteomes" id="UP000279562">
    <property type="component" value="Unassembled WGS sequence"/>
</dbReference>
<evidence type="ECO:0000313" key="5">
    <source>
        <dbReference type="Proteomes" id="UP000279562"/>
    </source>
</evidence>
<dbReference type="GO" id="GO:0003700">
    <property type="term" value="F:DNA-binding transcription factor activity"/>
    <property type="evidence" value="ECO:0007669"/>
    <property type="project" value="InterPro"/>
</dbReference>
<keyword evidence="1" id="KW-0805">Transcription regulation</keyword>
<dbReference type="GeneID" id="94548550"/>
<dbReference type="InterPro" id="IPR018060">
    <property type="entry name" value="HTH_AraC"/>
</dbReference>
<keyword evidence="2" id="KW-0238">DNA-binding</keyword>
<dbReference type="Gene3D" id="1.10.10.60">
    <property type="entry name" value="Homeodomain-like"/>
    <property type="match status" value="1"/>
</dbReference>
<dbReference type="SUPFAM" id="SSF46689">
    <property type="entry name" value="Homeodomain-like"/>
    <property type="match status" value="1"/>
</dbReference>
<sequence length="302" mass="35208">MENRTIKELSFEDLKPYSSQFMYMDDYVMMTDQFQIPSLHPEEAVRMQFLLIVLCQEGYVQLDVNGKNYQLNAYDVLICLPTMVLSRIMFSPGTRIRMTGFSIQFLNRAVKKEEGMDNMFFYLNKHPIQRPCESGKPPLAHYYEQLIKGKINSVPGRFHKDILQHLFSAFFCEVMSVLYEQAGKEEQQQGGGIKRGSYVFKQFLMELSKANGMHRTVNYFADRLCYSPKYVSAVIKQVSGRTAMEWINEYAIEQIKLRLKHSDKSIKEIADEFNFSNQSFFGKYVKAHLGMSPAQYRREPEG</sequence>
<protein>
    <submittedName>
        <fullName evidence="4">AraC family transcriptional regulator</fullName>
    </submittedName>
</protein>